<name>A0A7R9HBP9_TIMCR</name>
<gene>
    <name evidence="2" type="ORF">TCEB3V08_LOCUS12319</name>
</gene>
<sequence length="97" mass="10810">METLSYNYSRPQCRKPTGSETGSEKGLADLQNPTPQDNLQPTQSLSEEESQGHQTEQMRHIVPSARLKDLDDAVKGYFSTSAISILCSRGYGQHPRK</sequence>
<dbReference type="AlphaFoldDB" id="A0A7R9HBP9"/>
<evidence type="ECO:0000313" key="2">
    <source>
        <dbReference type="EMBL" id="CAD7415117.1"/>
    </source>
</evidence>
<accession>A0A7R9HBP9</accession>
<feature type="region of interest" description="Disordered" evidence="1">
    <location>
        <begin position="1"/>
        <end position="61"/>
    </location>
</feature>
<reference evidence="2" key="1">
    <citation type="submission" date="2020-11" db="EMBL/GenBank/DDBJ databases">
        <authorList>
            <person name="Tran Van P."/>
        </authorList>
    </citation>
    <scope>NUCLEOTIDE SEQUENCE</scope>
</reference>
<feature type="compositionally biased region" description="Polar residues" evidence="1">
    <location>
        <begin position="31"/>
        <end position="45"/>
    </location>
</feature>
<proteinExistence type="predicted"/>
<dbReference type="EMBL" id="OC325529">
    <property type="protein sequence ID" value="CAD7415117.1"/>
    <property type="molecule type" value="Genomic_DNA"/>
</dbReference>
<evidence type="ECO:0000256" key="1">
    <source>
        <dbReference type="SAM" id="MobiDB-lite"/>
    </source>
</evidence>
<feature type="compositionally biased region" description="Polar residues" evidence="1">
    <location>
        <begin position="1"/>
        <end position="10"/>
    </location>
</feature>
<protein>
    <submittedName>
        <fullName evidence="2">Uncharacterized protein</fullName>
    </submittedName>
</protein>
<organism evidence="2">
    <name type="scientific">Timema cristinae</name>
    <name type="common">Walking stick</name>
    <dbReference type="NCBI Taxonomy" id="61476"/>
    <lineage>
        <taxon>Eukaryota</taxon>
        <taxon>Metazoa</taxon>
        <taxon>Ecdysozoa</taxon>
        <taxon>Arthropoda</taxon>
        <taxon>Hexapoda</taxon>
        <taxon>Insecta</taxon>
        <taxon>Pterygota</taxon>
        <taxon>Neoptera</taxon>
        <taxon>Polyneoptera</taxon>
        <taxon>Phasmatodea</taxon>
        <taxon>Timematodea</taxon>
        <taxon>Timematoidea</taxon>
        <taxon>Timematidae</taxon>
        <taxon>Timema</taxon>
    </lineage>
</organism>